<dbReference type="Pfam" id="PF00172">
    <property type="entry name" value="Zn_clus"/>
    <property type="match status" value="1"/>
</dbReference>
<evidence type="ECO:0000259" key="9">
    <source>
        <dbReference type="PROSITE" id="PS50048"/>
    </source>
</evidence>
<evidence type="ECO:0000256" key="8">
    <source>
        <dbReference type="SAM" id="MobiDB-lite"/>
    </source>
</evidence>
<evidence type="ECO:0000256" key="5">
    <source>
        <dbReference type="ARBA" id="ARBA00023163"/>
    </source>
</evidence>
<evidence type="ECO:0000256" key="4">
    <source>
        <dbReference type="ARBA" id="ARBA00023125"/>
    </source>
</evidence>
<dbReference type="InterPro" id="IPR007219">
    <property type="entry name" value="XnlR_reg_dom"/>
</dbReference>
<evidence type="ECO:0000256" key="2">
    <source>
        <dbReference type="ARBA" id="ARBA00022833"/>
    </source>
</evidence>
<dbReference type="GO" id="GO:0006351">
    <property type="term" value="P:DNA-templated transcription"/>
    <property type="evidence" value="ECO:0007669"/>
    <property type="project" value="InterPro"/>
</dbReference>
<evidence type="ECO:0000256" key="6">
    <source>
        <dbReference type="ARBA" id="ARBA00023242"/>
    </source>
</evidence>
<dbReference type="Pfam" id="PF04082">
    <property type="entry name" value="Fungal_trans"/>
    <property type="match status" value="1"/>
</dbReference>
<sequence length="825" mass="92045">MSTRSAESREVSPDGPEGADGADKRVSKKRKVLSCYACRNRKMKCDRIFPVCGRCQKTGRADQCTYDPRLIDNLSANGPDEHHMEAGSGPSFVQQDFHSAGAALPSDALTWKLRVQERRLEMLEKKLAALDGAKSFTFDTPSSRFDNLAPEEPRIREDMMFRGKGFKTQFYGSTSPLSSLSQFSELQAFTREAIYSDGNMHRVRHDFKAFRIRRKALLNDKSIHTHGRDEEVFALVPQKSVVDQHVAMYFQMWETSYRILHEPAFWKDYQTFWDRKSNDEIPTSYAAILVYVIAITKCAKPNDGNLFVGDSSADREDALNLVNTCDAWLSRQSRKHLTLPFFQLQCLSLLAKRANCLKLKQDWVNSGEMMRLAIASGMHRNPALLAGGRISEYDKEMRRRLWATIAELELQTSIDCGLQSSLCGLYFDVQPPANLPDEAFSPEMPQIPAGRPIEHFTSASYLNVALKSLPLRVHLLQLLNNPTTDLQYSDVLHYDAQVTSLLSSIPTWEDSRATMASALLDFQLRQFLLILHRPFAKLAAENQRYSYSFTVCVDAASNILSSYETLISKDMLALNHLRNDILRVGITLAQTVYYNCTLTSPSDMPPMPANSIHAMDVGSAAMGKQPFSNATAVKVAHLPRNHSLTTTLCTTAIELLEKARQLFEYKLLRLGTAYVEFWLLCAAIGIMPSTHQPATSIASITNTTPDELRSRARKALERVTSLCCRVLALQKDPENVFATTIRNNVALPVPSVATQTGATPKNEMLPTIIPGAMGLAAQMAEGRGFGIGGATSGDGGAFDDLDDMQFDPQGWTFPDFWSFDIDGGF</sequence>
<organism evidence="10 11">
    <name type="scientific">Massarina eburnea CBS 473.64</name>
    <dbReference type="NCBI Taxonomy" id="1395130"/>
    <lineage>
        <taxon>Eukaryota</taxon>
        <taxon>Fungi</taxon>
        <taxon>Dikarya</taxon>
        <taxon>Ascomycota</taxon>
        <taxon>Pezizomycotina</taxon>
        <taxon>Dothideomycetes</taxon>
        <taxon>Pleosporomycetidae</taxon>
        <taxon>Pleosporales</taxon>
        <taxon>Massarineae</taxon>
        <taxon>Massarinaceae</taxon>
        <taxon>Massarina</taxon>
    </lineage>
</organism>
<evidence type="ECO:0000313" key="10">
    <source>
        <dbReference type="EMBL" id="KAF2644348.1"/>
    </source>
</evidence>
<dbReference type="GO" id="GO:0005634">
    <property type="term" value="C:nucleus"/>
    <property type="evidence" value="ECO:0007669"/>
    <property type="project" value="TreeGrafter"/>
</dbReference>
<keyword evidence="7" id="KW-0175">Coiled coil</keyword>
<evidence type="ECO:0000256" key="1">
    <source>
        <dbReference type="ARBA" id="ARBA00022723"/>
    </source>
</evidence>
<evidence type="ECO:0000256" key="7">
    <source>
        <dbReference type="SAM" id="Coils"/>
    </source>
</evidence>
<keyword evidence="2" id="KW-0862">Zinc</keyword>
<gene>
    <name evidence="10" type="ORF">P280DRAFT_496673</name>
</gene>
<dbReference type="SMART" id="SM00066">
    <property type="entry name" value="GAL4"/>
    <property type="match status" value="1"/>
</dbReference>
<dbReference type="GO" id="GO:0000978">
    <property type="term" value="F:RNA polymerase II cis-regulatory region sequence-specific DNA binding"/>
    <property type="evidence" value="ECO:0007669"/>
    <property type="project" value="TreeGrafter"/>
</dbReference>
<dbReference type="PROSITE" id="PS50048">
    <property type="entry name" value="ZN2_CY6_FUNGAL_2"/>
    <property type="match status" value="1"/>
</dbReference>
<dbReference type="PANTHER" id="PTHR31944">
    <property type="entry name" value="HEME-RESPONSIVE ZINC FINGER TRANSCRIPTION FACTOR HAP1"/>
    <property type="match status" value="1"/>
</dbReference>
<feature type="region of interest" description="Disordered" evidence="8">
    <location>
        <begin position="1"/>
        <end position="25"/>
    </location>
</feature>
<accession>A0A6A6SD69</accession>
<dbReference type="GO" id="GO:0001228">
    <property type="term" value="F:DNA-binding transcription activator activity, RNA polymerase II-specific"/>
    <property type="evidence" value="ECO:0007669"/>
    <property type="project" value="TreeGrafter"/>
</dbReference>
<dbReference type="InterPro" id="IPR036864">
    <property type="entry name" value="Zn2-C6_fun-type_DNA-bd_sf"/>
</dbReference>
<dbReference type="InterPro" id="IPR051430">
    <property type="entry name" value="Fungal_TF_Env_Response"/>
</dbReference>
<feature type="coiled-coil region" evidence="7">
    <location>
        <begin position="106"/>
        <end position="133"/>
    </location>
</feature>
<dbReference type="OrthoDB" id="4236860at2759"/>
<proteinExistence type="predicted"/>
<dbReference type="Gene3D" id="4.10.240.10">
    <property type="entry name" value="Zn(2)-C6 fungal-type DNA-binding domain"/>
    <property type="match status" value="1"/>
</dbReference>
<keyword evidence="11" id="KW-1185">Reference proteome</keyword>
<feature type="compositionally biased region" description="Basic and acidic residues" evidence="8">
    <location>
        <begin position="1"/>
        <end position="12"/>
    </location>
</feature>
<evidence type="ECO:0000313" key="11">
    <source>
        <dbReference type="Proteomes" id="UP000799753"/>
    </source>
</evidence>
<dbReference type="CDD" id="cd12148">
    <property type="entry name" value="fungal_TF_MHR"/>
    <property type="match status" value="1"/>
</dbReference>
<dbReference type="SUPFAM" id="SSF57701">
    <property type="entry name" value="Zn2/Cys6 DNA-binding domain"/>
    <property type="match status" value="1"/>
</dbReference>
<keyword evidence="3" id="KW-0805">Transcription regulation</keyword>
<dbReference type="PANTHER" id="PTHR31944:SF130">
    <property type="entry name" value="ZN(II)2CYS6 TRANSCRIPTION FACTO (EUROFUNG)"/>
    <property type="match status" value="1"/>
</dbReference>
<feature type="domain" description="Zn(2)-C6 fungal-type" evidence="9">
    <location>
        <begin position="34"/>
        <end position="66"/>
    </location>
</feature>
<dbReference type="InterPro" id="IPR001138">
    <property type="entry name" value="Zn2Cys6_DnaBD"/>
</dbReference>
<keyword evidence="6" id="KW-0539">Nucleus</keyword>
<dbReference type="AlphaFoldDB" id="A0A6A6SD69"/>
<keyword evidence="1" id="KW-0479">Metal-binding</keyword>
<name>A0A6A6SD69_9PLEO</name>
<dbReference type="Proteomes" id="UP000799753">
    <property type="component" value="Unassembled WGS sequence"/>
</dbReference>
<reference evidence="10" key="1">
    <citation type="journal article" date="2020" name="Stud. Mycol.">
        <title>101 Dothideomycetes genomes: a test case for predicting lifestyles and emergence of pathogens.</title>
        <authorList>
            <person name="Haridas S."/>
            <person name="Albert R."/>
            <person name="Binder M."/>
            <person name="Bloem J."/>
            <person name="Labutti K."/>
            <person name="Salamov A."/>
            <person name="Andreopoulos B."/>
            <person name="Baker S."/>
            <person name="Barry K."/>
            <person name="Bills G."/>
            <person name="Bluhm B."/>
            <person name="Cannon C."/>
            <person name="Castanera R."/>
            <person name="Culley D."/>
            <person name="Daum C."/>
            <person name="Ezra D."/>
            <person name="Gonzalez J."/>
            <person name="Henrissat B."/>
            <person name="Kuo A."/>
            <person name="Liang C."/>
            <person name="Lipzen A."/>
            <person name="Lutzoni F."/>
            <person name="Magnuson J."/>
            <person name="Mondo S."/>
            <person name="Nolan M."/>
            <person name="Ohm R."/>
            <person name="Pangilinan J."/>
            <person name="Park H.-J."/>
            <person name="Ramirez L."/>
            <person name="Alfaro M."/>
            <person name="Sun H."/>
            <person name="Tritt A."/>
            <person name="Yoshinaga Y."/>
            <person name="Zwiers L.-H."/>
            <person name="Turgeon B."/>
            <person name="Goodwin S."/>
            <person name="Spatafora J."/>
            <person name="Crous P."/>
            <person name="Grigoriev I."/>
        </authorList>
    </citation>
    <scope>NUCLEOTIDE SEQUENCE</scope>
    <source>
        <strain evidence="10">CBS 473.64</strain>
    </source>
</reference>
<dbReference type="CDD" id="cd00067">
    <property type="entry name" value="GAL4"/>
    <property type="match status" value="1"/>
</dbReference>
<keyword evidence="4" id="KW-0238">DNA-binding</keyword>
<dbReference type="EMBL" id="MU006779">
    <property type="protein sequence ID" value="KAF2644348.1"/>
    <property type="molecule type" value="Genomic_DNA"/>
</dbReference>
<dbReference type="PROSITE" id="PS00463">
    <property type="entry name" value="ZN2_CY6_FUNGAL_1"/>
    <property type="match status" value="1"/>
</dbReference>
<keyword evidence="5" id="KW-0804">Transcription</keyword>
<protein>
    <recommendedName>
        <fullName evidence="9">Zn(2)-C6 fungal-type domain-containing protein</fullName>
    </recommendedName>
</protein>
<evidence type="ECO:0000256" key="3">
    <source>
        <dbReference type="ARBA" id="ARBA00023015"/>
    </source>
</evidence>
<dbReference type="GO" id="GO:0008270">
    <property type="term" value="F:zinc ion binding"/>
    <property type="evidence" value="ECO:0007669"/>
    <property type="project" value="InterPro"/>
</dbReference>